<evidence type="ECO:0000259" key="8">
    <source>
        <dbReference type="PROSITE" id="PS50016"/>
    </source>
</evidence>
<keyword evidence="3" id="KW-0862">Zinc</keyword>
<feature type="compositionally biased region" description="Polar residues" evidence="6">
    <location>
        <begin position="419"/>
        <end position="446"/>
    </location>
</feature>
<dbReference type="PROSITE" id="PS01359">
    <property type="entry name" value="ZF_PHD_1"/>
    <property type="match status" value="1"/>
</dbReference>
<keyword evidence="4" id="KW-0103">Bromodomain</keyword>
<reference evidence="9" key="1">
    <citation type="submission" date="2021-01" db="EMBL/GenBank/DDBJ databases">
        <title>Phytophthora aleatoria, a newly-described species from Pinus radiata is distinct from Phytophthora cactorum isolates based on comparative genomics.</title>
        <authorList>
            <person name="Mcdougal R."/>
            <person name="Panda P."/>
            <person name="Williams N."/>
            <person name="Studholme D.J."/>
        </authorList>
    </citation>
    <scope>NUCLEOTIDE SEQUENCE</scope>
    <source>
        <strain evidence="9">NZFS 4037</strain>
    </source>
</reference>
<dbReference type="InterPro" id="IPR019786">
    <property type="entry name" value="Zinc_finger_PHD-type_CS"/>
</dbReference>
<dbReference type="GO" id="GO:0008270">
    <property type="term" value="F:zinc ion binding"/>
    <property type="evidence" value="ECO:0007669"/>
    <property type="project" value="UniProtKB-KW"/>
</dbReference>
<evidence type="ECO:0000313" key="10">
    <source>
        <dbReference type="Proteomes" id="UP000709295"/>
    </source>
</evidence>
<feature type="compositionally biased region" description="Polar residues" evidence="6">
    <location>
        <begin position="396"/>
        <end position="405"/>
    </location>
</feature>
<keyword evidence="2 5" id="KW-0863">Zinc-finger</keyword>
<keyword evidence="1" id="KW-0479">Metal-binding</keyword>
<comment type="caution">
    <text evidence="9">The sequence shown here is derived from an EMBL/GenBank/DDBJ whole genome shotgun (WGS) entry which is preliminary data.</text>
</comment>
<keyword evidence="10" id="KW-1185">Reference proteome</keyword>
<evidence type="ECO:0000256" key="6">
    <source>
        <dbReference type="SAM" id="MobiDB-lite"/>
    </source>
</evidence>
<dbReference type="PROSITE" id="PS50016">
    <property type="entry name" value="ZF_PHD_2"/>
    <property type="match status" value="1"/>
</dbReference>
<dbReference type="GO" id="GO:0042073">
    <property type="term" value="P:intraciliary transport"/>
    <property type="evidence" value="ECO:0007669"/>
    <property type="project" value="InterPro"/>
</dbReference>
<sequence>MEAIMNKGKTPDGYIPASAVTASGVVTSSAAAWQGRARAPPDYPQASGPLGPVQYQHYTAAPSYQGRAPESYQGRPMDPGYQGRMMDGAPAYQGRTMNGPAGYQGRPMPVYQGKSMENPAGYQNRPMDGGYQGRTMEPPPGYQERPSDGPVVYQGRLIQGSAPYQGRVVDGSAGGKLYQGRMTEESSSGKMAEDYKRERKLPPRVEEMLREQVNLDESVLHDAYAVAMEDLIPEEEANFVAKGLCHLCGVSEGHYVPVVNFCPHGDEHHSLCTVEKELEVQKYKRIEAEKAFDGRRQLQFKPSESDKYPTDAQNAQDGYAPSMQAQPKSPSQYPPVPKRAAKDTSAGMLAVMAESAPTDPRVAARVASPRVQHTESPSAATVINCAESEKSLVQLLSSLNQGGTPASSAAMDASSQSSKNSSYRPSDNSNGIAARSESSGNTQSSGDAEMEASPQTYSGRGIADRRRQEESPYQDQSSTSSNESDSPRRPRVGARPIGETPPRKRKASESNAEDSPAPRDSEDMSSRDDSKVPRRGDSTAKEQSNHTTGKPQHKAEASSKLSAKLSEKNSTLKADKKANHSAPTPTPTPPPHRGPGRPRKYPLPEGVAPPAKKTTQKPAPPVKRGRGRPPKRAKQVKQDDEETEDETYRAEDDGEQEDDSGSNSELDANLDFCEVCQGAGDLVCCDKCPRSYHLKCLHMTENDLPEGDWQCAECKKPSRFDGYSTAVAAEKSLLDRCLKIVACLKSHPFSKPFLTPVENVPMYTRVVKQPMDLSKIESKLKKGAYVVDSNVMASGVKELDVTHFANDIRLMWSNCKLFNDDGSGITRAADILSAGFERLYSLLSHLVVTVMELALDEEGAQVTAVTSYDPSFPPVNILDG</sequence>
<dbReference type="SMART" id="SM00297">
    <property type="entry name" value="BROMO"/>
    <property type="match status" value="1"/>
</dbReference>
<dbReference type="SMART" id="SM00249">
    <property type="entry name" value="PHD"/>
    <property type="match status" value="1"/>
</dbReference>
<feature type="compositionally biased region" description="Pro residues" evidence="6">
    <location>
        <begin position="584"/>
        <end position="593"/>
    </location>
</feature>
<evidence type="ECO:0008006" key="11">
    <source>
        <dbReference type="Google" id="ProtNLM"/>
    </source>
</evidence>
<dbReference type="AlphaFoldDB" id="A0A8J5IR96"/>
<gene>
    <name evidence="9" type="ORF">JG688_00005944</name>
</gene>
<dbReference type="PANTHER" id="PTHR33906">
    <property type="entry name" value="INTRAFLAGELLAR TRANSPORT PROTEIN 25 HOMOLOG"/>
    <property type="match status" value="1"/>
</dbReference>
<dbReference type="CDD" id="cd04369">
    <property type="entry name" value="Bromodomain"/>
    <property type="match status" value="1"/>
</dbReference>
<dbReference type="GO" id="GO:0005929">
    <property type="term" value="C:cilium"/>
    <property type="evidence" value="ECO:0007669"/>
    <property type="project" value="TreeGrafter"/>
</dbReference>
<evidence type="ECO:0000313" key="9">
    <source>
        <dbReference type="EMBL" id="KAG6968133.1"/>
    </source>
</evidence>
<evidence type="ECO:0000256" key="4">
    <source>
        <dbReference type="PROSITE-ProRule" id="PRU00035"/>
    </source>
</evidence>
<feature type="domain" description="Bromo" evidence="7">
    <location>
        <begin position="745"/>
        <end position="826"/>
    </location>
</feature>
<feature type="region of interest" description="Disordered" evidence="6">
    <location>
        <begin position="294"/>
        <end position="379"/>
    </location>
</feature>
<evidence type="ECO:0000256" key="5">
    <source>
        <dbReference type="PROSITE-ProRule" id="PRU00146"/>
    </source>
</evidence>
<dbReference type="Proteomes" id="UP000709295">
    <property type="component" value="Unassembled WGS sequence"/>
</dbReference>
<feature type="compositionally biased region" description="Low complexity" evidence="6">
    <location>
        <begin position="406"/>
        <end position="418"/>
    </location>
</feature>
<dbReference type="PANTHER" id="PTHR33906:SF1">
    <property type="entry name" value="INTRAFLAGELLAR TRANSPORT PROTEIN 25 HOMOLOG"/>
    <property type="match status" value="1"/>
</dbReference>
<proteinExistence type="predicted"/>
<feature type="region of interest" description="Disordered" evidence="6">
    <location>
        <begin position="396"/>
        <end position="664"/>
    </location>
</feature>
<name>A0A8J5IR96_9STRA</name>
<accession>A0A8J5IR96</accession>
<dbReference type="PROSITE" id="PS50014">
    <property type="entry name" value="BROMODOMAIN_2"/>
    <property type="match status" value="1"/>
</dbReference>
<feature type="domain" description="PHD-type" evidence="8">
    <location>
        <begin position="670"/>
        <end position="717"/>
    </location>
</feature>
<feature type="compositionally biased region" description="Basic residues" evidence="6">
    <location>
        <begin position="623"/>
        <end position="635"/>
    </location>
</feature>
<protein>
    <recommendedName>
        <fullName evidence="11">PHD-type domain-containing protein</fullName>
    </recommendedName>
</protein>
<dbReference type="InterPro" id="IPR033558">
    <property type="entry name" value="IFT25"/>
</dbReference>
<dbReference type="EMBL" id="JAENGY010000248">
    <property type="protein sequence ID" value="KAG6968133.1"/>
    <property type="molecule type" value="Genomic_DNA"/>
</dbReference>
<evidence type="ECO:0000259" key="7">
    <source>
        <dbReference type="PROSITE" id="PS50014"/>
    </source>
</evidence>
<dbReference type="Pfam" id="PF00439">
    <property type="entry name" value="Bromodomain"/>
    <property type="match status" value="1"/>
</dbReference>
<dbReference type="InterPro" id="IPR019787">
    <property type="entry name" value="Znf_PHD-finger"/>
</dbReference>
<dbReference type="CDD" id="cd15532">
    <property type="entry name" value="PHD2_CHD_II"/>
    <property type="match status" value="1"/>
</dbReference>
<feature type="compositionally biased region" description="Basic and acidic residues" evidence="6">
    <location>
        <begin position="516"/>
        <end position="544"/>
    </location>
</feature>
<evidence type="ECO:0000256" key="1">
    <source>
        <dbReference type="ARBA" id="ARBA00022723"/>
    </source>
</evidence>
<evidence type="ECO:0000256" key="3">
    <source>
        <dbReference type="ARBA" id="ARBA00022833"/>
    </source>
</evidence>
<dbReference type="GO" id="GO:0030992">
    <property type="term" value="C:intraciliary transport particle B"/>
    <property type="evidence" value="ECO:0007669"/>
    <property type="project" value="InterPro"/>
</dbReference>
<evidence type="ECO:0000256" key="2">
    <source>
        <dbReference type="ARBA" id="ARBA00022771"/>
    </source>
</evidence>
<dbReference type="InterPro" id="IPR001487">
    <property type="entry name" value="Bromodomain"/>
</dbReference>
<dbReference type="InterPro" id="IPR001965">
    <property type="entry name" value="Znf_PHD"/>
</dbReference>
<dbReference type="Pfam" id="PF00628">
    <property type="entry name" value="PHD"/>
    <property type="match status" value="1"/>
</dbReference>
<organism evidence="9 10">
    <name type="scientific">Phytophthora aleatoria</name>
    <dbReference type="NCBI Taxonomy" id="2496075"/>
    <lineage>
        <taxon>Eukaryota</taxon>
        <taxon>Sar</taxon>
        <taxon>Stramenopiles</taxon>
        <taxon>Oomycota</taxon>
        <taxon>Peronosporomycetes</taxon>
        <taxon>Peronosporales</taxon>
        <taxon>Peronosporaceae</taxon>
        <taxon>Phytophthora</taxon>
    </lineage>
</organism>
<feature type="compositionally biased region" description="Low complexity" evidence="6">
    <location>
        <begin position="608"/>
        <end position="617"/>
    </location>
</feature>